<protein>
    <submittedName>
        <fullName evidence="1">Uncharacterized protein</fullName>
    </submittedName>
</protein>
<evidence type="ECO:0000313" key="2">
    <source>
        <dbReference type="Proteomes" id="UP000265719"/>
    </source>
</evidence>
<gene>
    <name evidence="1" type="ORF">NI17_023290</name>
</gene>
<reference evidence="1" key="1">
    <citation type="submission" date="2020-10" db="EMBL/GenBank/DDBJ databases">
        <title>De novo genome project of the cellulose decomposer Thermobifida halotolerans type strain.</title>
        <authorList>
            <person name="Nagy I."/>
            <person name="Horvath B."/>
            <person name="Kukolya J."/>
            <person name="Nagy I."/>
            <person name="Orsini M."/>
        </authorList>
    </citation>
    <scope>NUCLEOTIDE SEQUENCE</scope>
    <source>
        <strain evidence="1">DSM 44931</strain>
    </source>
</reference>
<name>A0A399FZD3_9ACTN</name>
<dbReference type="AlphaFoldDB" id="A0A399FZD3"/>
<dbReference type="EMBL" id="CP063196">
    <property type="protein sequence ID" value="UOE19586.1"/>
    <property type="molecule type" value="Genomic_DNA"/>
</dbReference>
<dbReference type="RefSeq" id="WP_084012320.1">
    <property type="nucleotide sequence ID" value="NZ_CP063196.1"/>
</dbReference>
<dbReference type="Proteomes" id="UP000265719">
    <property type="component" value="Chromosome"/>
</dbReference>
<dbReference type="InterPro" id="IPR046646">
    <property type="entry name" value="DUF6758"/>
</dbReference>
<sequence length="218" mass="22971">MKTVPSCPRCGRVVHEPDLWSSAWRCDAHGPVVPLRAVRDPGAASLELLLDEARVPVWIPWPLPSGWVLTGFAEAGDERTGILAAAVALSGPAPLGGVGELVVVAEEPGVGLAARIAGVGGPDPGDGFDHDPPNTRVRNDGHEIHLWSVDGGPERAIYVGEAMAQWLWFVFDSADGGVLMCEIDAVRDLRDARDVGPFPDLPFGAPSPFLVEALKPAG</sequence>
<dbReference type="Pfam" id="PF20544">
    <property type="entry name" value="DUF6758"/>
    <property type="match status" value="1"/>
</dbReference>
<dbReference type="KEGG" id="thao:NI17_023290"/>
<accession>A0A399FZD3</accession>
<proteinExistence type="predicted"/>
<evidence type="ECO:0000313" key="1">
    <source>
        <dbReference type="EMBL" id="UOE19586.1"/>
    </source>
</evidence>
<keyword evidence="2" id="KW-1185">Reference proteome</keyword>
<dbReference type="OrthoDB" id="5179979at2"/>
<organism evidence="1 2">
    <name type="scientific">Thermobifida halotolerans</name>
    <dbReference type="NCBI Taxonomy" id="483545"/>
    <lineage>
        <taxon>Bacteria</taxon>
        <taxon>Bacillati</taxon>
        <taxon>Actinomycetota</taxon>
        <taxon>Actinomycetes</taxon>
        <taxon>Streptosporangiales</taxon>
        <taxon>Nocardiopsidaceae</taxon>
        <taxon>Thermobifida</taxon>
    </lineage>
</organism>